<proteinExistence type="predicted"/>
<dbReference type="HOGENOM" id="CLU_1866731_0_0_1"/>
<organism evidence="3 4">
    <name type="scientific">Zymoseptoria tritici (strain CBS 115943 / IPO323)</name>
    <name type="common">Speckled leaf blotch fungus</name>
    <name type="synonym">Septoria tritici</name>
    <dbReference type="NCBI Taxonomy" id="336722"/>
    <lineage>
        <taxon>Eukaryota</taxon>
        <taxon>Fungi</taxon>
        <taxon>Dikarya</taxon>
        <taxon>Ascomycota</taxon>
        <taxon>Pezizomycotina</taxon>
        <taxon>Dothideomycetes</taxon>
        <taxon>Dothideomycetidae</taxon>
        <taxon>Mycosphaerellales</taxon>
        <taxon>Mycosphaerellaceae</taxon>
        <taxon>Zymoseptoria</taxon>
    </lineage>
</organism>
<dbReference type="GeneID" id="13400630"/>
<keyword evidence="4" id="KW-1185">Reference proteome</keyword>
<evidence type="ECO:0000256" key="2">
    <source>
        <dbReference type="SAM" id="Phobius"/>
    </source>
</evidence>
<dbReference type="VEuPathDB" id="FungiDB:ZTRI_4.242"/>
<feature type="region of interest" description="Disordered" evidence="1">
    <location>
        <begin position="1"/>
        <end position="26"/>
    </location>
</feature>
<sequence>MSADPDSASSSTSSSSSSPPQATTTTTTGPLVFQTLLAVSGLSATPASLRDLSLYYDNNNNNQHHSRPTTMRFLILVAMTMSAAYAASGTVCTFVGGCSKQGVPCSKVCCDINGCGRPFEAGECYGNKRKGFHCQDR</sequence>
<dbReference type="InParanoid" id="F9X8A2"/>
<dbReference type="KEGG" id="ztr:MYCGRDRAFT_104082"/>
<evidence type="ECO:0000313" key="3">
    <source>
        <dbReference type="EMBL" id="EGP88485.1"/>
    </source>
</evidence>
<protein>
    <submittedName>
        <fullName evidence="3">Uncharacterized protein</fullName>
    </submittedName>
</protein>
<keyword evidence="2" id="KW-0472">Membrane</keyword>
<dbReference type="EMBL" id="CM001199">
    <property type="protein sequence ID" value="EGP88485.1"/>
    <property type="molecule type" value="Genomic_DNA"/>
</dbReference>
<dbReference type="Proteomes" id="UP000008062">
    <property type="component" value="Chromosome 4"/>
</dbReference>
<feature type="transmembrane region" description="Helical" evidence="2">
    <location>
        <begin position="73"/>
        <end position="97"/>
    </location>
</feature>
<dbReference type="RefSeq" id="XP_003853509.1">
    <property type="nucleotide sequence ID" value="XM_003853461.1"/>
</dbReference>
<dbReference type="AlphaFoldDB" id="F9X8A2"/>
<reference evidence="3 4" key="1">
    <citation type="journal article" date="2011" name="PLoS Genet.">
        <title>Finished genome of the fungal wheat pathogen Mycosphaerella graminicola reveals dispensome structure, chromosome plasticity, and stealth pathogenesis.</title>
        <authorList>
            <person name="Goodwin S.B."/>
            <person name="Ben M'barek S."/>
            <person name="Dhillon B."/>
            <person name="Wittenberg A.H.J."/>
            <person name="Crane C.F."/>
            <person name="Hane J.K."/>
            <person name="Foster A.J."/>
            <person name="Van der Lee T.A.J."/>
            <person name="Grimwood J."/>
            <person name="Aerts A."/>
            <person name="Antoniw J."/>
            <person name="Bailey A."/>
            <person name="Bluhm B."/>
            <person name="Bowler J."/>
            <person name="Bristow J."/>
            <person name="van der Burgt A."/>
            <person name="Canto-Canche B."/>
            <person name="Churchill A.C.L."/>
            <person name="Conde-Ferraez L."/>
            <person name="Cools H.J."/>
            <person name="Coutinho P.M."/>
            <person name="Csukai M."/>
            <person name="Dehal P."/>
            <person name="De Wit P."/>
            <person name="Donzelli B."/>
            <person name="van de Geest H.C."/>
            <person name="van Ham R.C.H.J."/>
            <person name="Hammond-Kosack K.E."/>
            <person name="Henrissat B."/>
            <person name="Kilian A."/>
            <person name="Kobayashi A.K."/>
            <person name="Koopmann E."/>
            <person name="Kourmpetis Y."/>
            <person name="Kuzniar A."/>
            <person name="Lindquist E."/>
            <person name="Lombard V."/>
            <person name="Maliepaard C."/>
            <person name="Martins N."/>
            <person name="Mehrabi R."/>
            <person name="Nap J.P.H."/>
            <person name="Ponomarenko A."/>
            <person name="Rudd J.J."/>
            <person name="Salamov A."/>
            <person name="Schmutz J."/>
            <person name="Schouten H.J."/>
            <person name="Shapiro H."/>
            <person name="Stergiopoulos I."/>
            <person name="Torriani S.F.F."/>
            <person name="Tu H."/>
            <person name="de Vries R.P."/>
            <person name="Waalwijk C."/>
            <person name="Ware S.B."/>
            <person name="Wiebenga A."/>
            <person name="Zwiers L.-H."/>
            <person name="Oliver R.P."/>
            <person name="Grigoriev I.V."/>
            <person name="Kema G.H.J."/>
        </authorList>
    </citation>
    <scope>NUCLEOTIDE SEQUENCE [LARGE SCALE GENOMIC DNA]</scope>
    <source>
        <strain evidence="4">CBS 115943 / IPO323</strain>
    </source>
</reference>
<name>F9X8A2_ZYMTI</name>
<evidence type="ECO:0000313" key="4">
    <source>
        <dbReference type="Proteomes" id="UP000008062"/>
    </source>
</evidence>
<evidence type="ECO:0000256" key="1">
    <source>
        <dbReference type="SAM" id="MobiDB-lite"/>
    </source>
</evidence>
<keyword evidence="2" id="KW-0812">Transmembrane</keyword>
<keyword evidence="2" id="KW-1133">Transmembrane helix</keyword>
<gene>
    <name evidence="3" type="ORF">MYCGRDRAFT_104082</name>
</gene>
<accession>F9X8A2</accession>